<feature type="compositionally biased region" description="Gly residues" evidence="1">
    <location>
        <begin position="54"/>
        <end position="63"/>
    </location>
</feature>
<accession>L1L6C5</accession>
<reference evidence="2 3" key="1">
    <citation type="submission" date="2012-11" db="EMBL/GenBank/DDBJ databases">
        <authorList>
            <person name="Huguet-Tapia J.C."/>
            <person name="Durkin A.S."/>
            <person name="Pettis G.S."/>
            <person name="Badger J.H."/>
        </authorList>
    </citation>
    <scope>NUCLEOTIDE SEQUENCE [LARGE SCALE GENOMIC DNA]</scope>
    <source>
        <strain evidence="2 3">91-03</strain>
    </source>
</reference>
<sequence>MSGTGDRSRAGIEWYPGGPRTRARGTLTGDTGGSGDAAHEGRAGRGTPLTGDGAVHGGPLTGR</sequence>
<feature type="region of interest" description="Disordered" evidence="1">
    <location>
        <begin position="1"/>
        <end position="63"/>
    </location>
</feature>
<feature type="non-terminal residue" evidence="2">
    <location>
        <position position="63"/>
    </location>
</feature>
<name>L1L6C5_9ACTN</name>
<organism evidence="2 3">
    <name type="scientific">Streptomyces ipomoeae 91-03</name>
    <dbReference type="NCBI Taxonomy" id="698759"/>
    <lineage>
        <taxon>Bacteria</taxon>
        <taxon>Bacillati</taxon>
        <taxon>Actinomycetota</taxon>
        <taxon>Actinomycetes</taxon>
        <taxon>Kitasatosporales</taxon>
        <taxon>Streptomycetaceae</taxon>
        <taxon>Streptomyces</taxon>
    </lineage>
</organism>
<dbReference type="AlphaFoldDB" id="L1L6C5"/>
<evidence type="ECO:0000313" key="3">
    <source>
        <dbReference type="Proteomes" id="UP000010411"/>
    </source>
</evidence>
<comment type="caution">
    <text evidence="2">The sequence shown here is derived from an EMBL/GenBank/DDBJ whole genome shotgun (WGS) entry which is preliminary data.</text>
</comment>
<proteinExistence type="predicted"/>
<evidence type="ECO:0000256" key="1">
    <source>
        <dbReference type="SAM" id="MobiDB-lite"/>
    </source>
</evidence>
<evidence type="ECO:0000313" key="2">
    <source>
        <dbReference type="EMBL" id="EKX68472.1"/>
    </source>
</evidence>
<feature type="compositionally biased region" description="Basic and acidic residues" evidence="1">
    <location>
        <begin position="1"/>
        <end position="10"/>
    </location>
</feature>
<protein>
    <submittedName>
        <fullName evidence="2">Uncharacterized protein</fullName>
    </submittedName>
</protein>
<dbReference type="Proteomes" id="UP000010411">
    <property type="component" value="Unassembled WGS sequence"/>
</dbReference>
<dbReference type="EMBL" id="AEJC01000077">
    <property type="protein sequence ID" value="EKX68472.1"/>
    <property type="molecule type" value="Genomic_DNA"/>
</dbReference>
<gene>
    <name evidence="2" type="ORF">STRIP9103_02663</name>
</gene>
<keyword evidence="3" id="KW-1185">Reference proteome</keyword>